<evidence type="ECO:0000313" key="1">
    <source>
        <dbReference type="EMBL" id="MEQ2178184.1"/>
    </source>
</evidence>
<sequence length="100" mass="11509">MREHWRHILKSDKTKIELSGFNELKERESHDEAFKTPPHDAPVVKHGGASITRMACFNVRGTGTQSRWKKDYQEILQLSVKTATTRLRSQITVFQVDESG</sequence>
<dbReference type="Gene3D" id="3.30.420.10">
    <property type="entry name" value="Ribonuclease H-like superfamily/Ribonuclease H"/>
    <property type="match status" value="1"/>
</dbReference>
<organism evidence="1 2">
    <name type="scientific">Goodea atripinnis</name>
    <dbReference type="NCBI Taxonomy" id="208336"/>
    <lineage>
        <taxon>Eukaryota</taxon>
        <taxon>Metazoa</taxon>
        <taxon>Chordata</taxon>
        <taxon>Craniata</taxon>
        <taxon>Vertebrata</taxon>
        <taxon>Euteleostomi</taxon>
        <taxon>Actinopterygii</taxon>
        <taxon>Neopterygii</taxon>
        <taxon>Teleostei</taxon>
        <taxon>Neoteleostei</taxon>
        <taxon>Acanthomorphata</taxon>
        <taxon>Ovalentaria</taxon>
        <taxon>Atherinomorphae</taxon>
        <taxon>Cyprinodontiformes</taxon>
        <taxon>Goodeidae</taxon>
        <taxon>Goodea</taxon>
    </lineage>
</organism>
<proteinExistence type="predicted"/>
<dbReference type="EMBL" id="JAHRIO010060656">
    <property type="protein sequence ID" value="MEQ2178184.1"/>
    <property type="molecule type" value="Genomic_DNA"/>
</dbReference>
<name>A0ABV0P512_9TELE</name>
<reference evidence="1 2" key="1">
    <citation type="submission" date="2021-06" db="EMBL/GenBank/DDBJ databases">
        <authorList>
            <person name="Palmer J.M."/>
        </authorList>
    </citation>
    <scope>NUCLEOTIDE SEQUENCE [LARGE SCALE GENOMIC DNA]</scope>
    <source>
        <strain evidence="1 2">GA_2019</strain>
        <tissue evidence="1">Muscle</tissue>
    </source>
</reference>
<gene>
    <name evidence="1" type="ORF">GOODEAATRI_011261</name>
</gene>
<dbReference type="InterPro" id="IPR036397">
    <property type="entry name" value="RNaseH_sf"/>
</dbReference>
<accession>A0ABV0P512</accession>
<protein>
    <recommendedName>
        <fullName evidence="3">Transposase</fullName>
    </recommendedName>
</protein>
<evidence type="ECO:0000313" key="2">
    <source>
        <dbReference type="Proteomes" id="UP001476798"/>
    </source>
</evidence>
<keyword evidence="2" id="KW-1185">Reference proteome</keyword>
<evidence type="ECO:0008006" key="3">
    <source>
        <dbReference type="Google" id="ProtNLM"/>
    </source>
</evidence>
<dbReference type="Proteomes" id="UP001476798">
    <property type="component" value="Unassembled WGS sequence"/>
</dbReference>
<comment type="caution">
    <text evidence="1">The sequence shown here is derived from an EMBL/GenBank/DDBJ whole genome shotgun (WGS) entry which is preliminary data.</text>
</comment>